<dbReference type="EC" id="3.4.14.10" evidence="4"/>
<feature type="active site" description="Charge relay system" evidence="15">
    <location>
        <position position="301"/>
    </location>
</feature>
<evidence type="ECO:0000256" key="12">
    <source>
        <dbReference type="ARBA" id="ARBA00023026"/>
    </source>
</evidence>
<dbReference type="Pfam" id="PF09286">
    <property type="entry name" value="Pro-kuma_activ"/>
    <property type="match status" value="1"/>
</dbReference>
<accession>A0A0D2LNV8</accession>
<dbReference type="SUPFAM" id="SSF54897">
    <property type="entry name" value="Protease propeptides/inhibitors"/>
    <property type="match status" value="1"/>
</dbReference>
<reference evidence="19" key="1">
    <citation type="submission" date="2014-04" db="EMBL/GenBank/DDBJ databases">
        <title>Evolutionary Origins and Diversification of the Mycorrhizal Mutualists.</title>
        <authorList>
            <consortium name="DOE Joint Genome Institute"/>
            <consortium name="Mycorrhizal Genomics Consortium"/>
            <person name="Kohler A."/>
            <person name="Kuo A."/>
            <person name="Nagy L.G."/>
            <person name="Floudas D."/>
            <person name="Copeland A."/>
            <person name="Barry K.W."/>
            <person name="Cichocki N."/>
            <person name="Veneault-Fourrey C."/>
            <person name="LaButti K."/>
            <person name="Lindquist E.A."/>
            <person name="Lipzen A."/>
            <person name="Lundell T."/>
            <person name="Morin E."/>
            <person name="Murat C."/>
            <person name="Riley R."/>
            <person name="Ohm R."/>
            <person name="Sun H."/>
            <person name="Tunlid A."/>
            <person name="Henrissat B."/>
            <person name="Grigoriev I.V."/>
            <person name="Hibbett D.S."/>
            <person name="Martin F."/>
        </authorList>
    </citation>
    <scope>NUCLEOTIDE SEQUENCE [LARGE SCALE GENOMIC DNA]</scope>
    <source>
        <strain evidence="19">FD-334 SS-4</strain>
    </source>
</reference>
<feature type="chain" id="PRO_5002247177" description="tripeptidyl-peptidase II" evidence="16">
    <location>
        <begin position="20"/>
        <end position="600"/>
    </location>
</feature>
<feature type="active site" description="Charge relay system" evidence="15">
    <location>
        <position position="297"/>
    </location>
</feature>
<dbReference type="AlphaFoldDB" id="A0A0D2LNV8"/>
<dbReference type="InterPro" id="IPR023828">
    <property type="entry name" value="Peptidase_S8_Ser-AS"/>
</dbReference>
<keyword evidence="8 16" id="KW-0732">Signal</keyword>
<keyword evidence="10 15" id="KW-0720">Serine protease</keyword>
<dbReference type="SUPFAM" id="SSF52743">
    <property type="entry name" value="Subtilisin-like"/>
    <property type="match status" value="1"/>
</dbReference>
<dbReference type="InterPro" id="IPR050819">
    <property type="entry name" value="Tripeptidyl-peptidase_I"/>
</dbReference>
<keyword evidence="12" id="KW-0843">Virulence</keyword>
<evidence type="ECO:0000259" key="17">
    <source>
        <dbReference type="PROSITE" id="PS51695"/>
    </source>
</evidence>
<feature type="binding site" evidence="15">
    <location>
        <position position="580"/>
    </location>
    <ligand>
        <name>Ca(2+)</name>
        <dbReference type="ChEBI" id="CHEBI:29108"/>
    </ligand>
</feature>
<evidence type="ECO:0000256" key="13">
    <source>
        <dbReference type="ARBA" id="ARBA00023145"/>
    </source>
</evidence>
<dbReference type="GO" id="GO:0006508">
    <property type="term" value="P:proteolysis"/>
    <property type="evidence" value="ECO:0007669"/>
    <property type="project" value="UniProtKB-KW"/>
</dbReference>
<comment type="subcellular location">
    <subcellularLocation>
        <location evidence="3">Secreted</location>
        <location evidence="3">Extracellular space</location>
    </subcellularLocation>
</comment>
<keyword evidence="19" id="KW-1185">Reference proteome</keyword>
<dbReference type="GO" id="GO:0004252">
    <property type="term" value="F:serine-type endopeptidase activity"/>
    <property type="evidence" value="ECO:0007669"/>
    <property type="project" value="UniProtKB-UniRule"/>
</dbReference>
<evidence type="ECO:0000256" key="1">
    <source>
        <dbReference type="ARBA" id="ARBA00001910"/>
    </source>
</evidence>
<evidence type="ECO:0000256" key="3">
    <source>
        <dbReference type="ARBA" id="ARBA00004239"/>
    </source>
</evidence>
<dbReference type="PROSITE" id="PS51695">
    <property type="entry name" value="SEDOLISIN"/>
    <property type="match status" value="1"/>
</dbReference>
<proteinExistence type="predicted"/>
<dbReference type="PROSITE" id="PS00138">
    <property type="entry name" value="SUBTILASE_SER"/>
    <property type="match status" value="1"/>
</dbReference>
<evidence type="ECO:0000313" key="18">
    <source>
        <dbReference type="EMBL" id="KJA29737.1"/>
    </source>
</evidence>
<protein>
    <recommendedName>
        <fullName evidence="4">tripeptidyl-peptidase II</fullName>
        <ecNumber evidence="4">3.4.14.10</ecNumber>
    </recommendedName>
</protein>
<evidence type="ECO:0000256" key="8">
    <source>
        <dbReference type="ARBA" id="ARBA00022729"/>
    </source>
</evidence>
<keyword evidence="14" id="KW-0325">Glycoprotein</keyword>
<dbReference type="InterPro" id="IPR015366">
    <property type="entry name" value="S53_propep"/>
</dbReference>
<evidence type="ECO:0000256" key="14">
    <source>
        <dbReference type="ARBA" id="ARBA00023180"/>
    </source>
</evidence>
<evidence type="ECO:0000256" key="4">
    <source>
        <dbReference type="ARBA" id="ARBA00012462"/>
    </source>
</evidence>
<dbReference type="GO" id="GO:0046872">
    <property type="term" value="F:metal ion binding"/>
    <property type="evidence" value="ECO:0007669"/>
    <property type="project" value="UniProtKB-UniRule"/>
</dbReference>
<comment type="cofactor">
    <cofactor evidence="15">
        <name>Ca(2+)</name>
        <dbReference type="ChEBI" id="CHEBI:29108"/>
    </cofactor>
    <text evidence="15">Binds 1 Ca(2+) ion per subunit.</text>
</comment>
<evidence type="ECO:0000256" key="7">
    <source>
        <dbReference type="ARBA" id="ARBA00022723"/>
    </source>
</evidence>
<evidence type="ECO:0000256" key="6">
    <source>
        <dbReference type="ARBA" id="ARBA00022670"/>
    </source>
</evidence>
<evidence type="ECO:0000256" key="16">
    <source>
        <dbReference type="SAM" id="SignalP"/>
    </source>
</evidence>
<evidence type="ECO:0000313" key="19">
    <source>
        <dbReference type="Proteomes" id="UP000054270"/>
    </source>
</evidence>
<comment type="catalytic activity">
    <reaction evidence="1">
        <text>Release of an N-terminal tripeptide from a polypeptide.</text>
        <dbReference type="EC" id="3.4.14.10"/>
    </reaction>
</comment>
<dbReference type="PANTHER" id="PTHR14218">
    <property type="entry name" value="PROTEASE S8 TRIPEPTIDYL PEPTIDASE I CLN2"/>
    <property type="match status" value="1"/>
</dbReference>
<keyword evidence="7 15" id="KW-0479">Metal-binding</keyword>
<dbReference type="CDD" id="cd11377">
    <property type="entry name" value="Pro-peptidase_S53"/>
    <property type="match status" value="1"/>
</dbReference>
<dbReference type="FunFam" id="3.40.50.200:FF:000015">
    <property type="entry name" value="Tripeptidyl peptidase A"/>
    <property type="match status" value="1"/>
</dbReference>
<feature type="domain" description="Peptidase S53" evidence="17">
    <location>
        <begin position="223"/>
        <end position="600"/>
    </location>
</feature>
<keyword evidence="6 15" id="KW-0645">Protease</keyword>
<dbReference type="OrthoDB" id="409122at2759"/>
<feature type="binding site" evidence="15">
    <location>
        <position position="560"/>
    </location>
    <ligand>
        <name>Ca(2+)</name>
        <dbReference type="ChEBI" id="CHEBI:29108"/>
    </ligand>
</feature>
<gene>
    <name evidence="18" type="ORF">HYPSUDRAFT_231866</name>
</gene>
<dbReference type="STRING" id="945553.A0A0D2LNV8"/>
<dbReference type="GO" id="GO:0008240">
    <property type="term" value="F:tripeptidyl-peptidase activity"/>
    <property type="evidence" value="ECO:0007669"/>
    <property type="project" value="UniProtKB-EC"/>
</dbReference>
<sequence>MRLLLDFVVFSFLVSSTFAAPAKECAYKIKEEIASPPGWTKRSKAPAGHLISLRIGMPQENFHQLEKQLYEVSDPAHERYGQHLSKEEVEALVAPHPISLSAVNDWLNGFDLKEEDLVRSPAKDWITVTVPVKMAEKMLDTTYHIWKHTASGDQLVRTTSYSLPSNLHAHIEVIQPTTIFGRFRPDKSMISIIEDAPATVVSDGSQISAGDSGITVDASCNTTITVSCLKQLYNAVGVVGSGASSIGITGYLGQFANIQDLQSFYADQVPAAVNSSFTFESINGGLNSQNLSQAGGEANLDTQFAFGISSPTPATFFSTAGSPPFNPDTTTPTNTNEPYTDWLDFILKQENPPHVISTSYGDDEQTVPQSFAIRVCAGFAQLGARGVTLTSSSGDHGVGDGNPNPATQECFTNDGRNLTKFIPTFPASCPFITSVGGTTHIPEVAVSRFFSGGGFSNYFARPLFQELAASKYIASLPKGTYAGLFNPNGRGIPDVSAQSDRFRVFVGGRIESIGGTSASSPTFAGFVSLLNDARIKAKKPTLGFLNPLIYSLGVSGFNDITVGHNSGCGTTGFNTSVGWDPVTGLGTPNFQKLKEIVTSF</sequence>
<dbReference type="Gene3D" id="3.40.50.200">
    <property type="entry name" value="Peptidase S8/S53 domain"/>
    <property type="match status" value="1"/>
</dbReference>
<dbReference type="InterPro" id="IPR036852">
    <property type="entry name" value="Peptidase_S8/S53_dom_sf"/>
</dbReference>
<dbReference type="SMART" id="SM00944">
    <property type="entry name" value="Pro-kuma_activ"/>
    <property type="match status" value="1"/>
</dbReference>
<evidence type="ECO:0000256" key="9">
    <source>
        <dbReference type="ARBA" id="ARBA00022801"/>
    </source>
</evidence>
<dbReference type="CDD" id="cd04056">
    <property type="entry name" value="Peptidases_S53"/>
    <property type="match status" value="1"/>
</dbReference>
<feature type="active site" description="Charge relay system" evidence="15">
    <location>
        <position position="517"/>
    </location>
</feature>
<dbReference type="InterPro" id="IPR030400">
    <property type="entry name" value="Sedolisin_dom"/>
</dbReference>
<evidence type="ECO:0000256" key="5">
    <source>
        <dbReference type="ARBA" id="ARBA00022525"/>
    </source>
</evidence>
<evidence type="ECO:0000256" key="2">
    <source>
        <dbReference type="ARBA" id="ARBA00002451"/>
    </source>
</evidence>
<keyword evidence="5" id="KW-0964">Secreted</keyword>
<organism evidence="18 19">
    <name type="scientific">Hypholoma sublateritium (strain FD-334 SS-4)</name>
    <dbReference type="NCBI Taxonomy" id="945553"/>
    <lineage>
        <taxon>Eukaryota</taxon>
        <taxon>Fungi</taxon>
        <taxon>Dikarya</taxon>
        <taxon>Basidiomycota</taxon>
        <taxon>Agaricomycotina</taxon>
        <taxon>Agaricomycetes</taxon>
        <taxon>Agaricomycetidae</taxon>
        <taxon>Agaricales</taxon>
        <taxon>Agaricineae</taxon>
        <taxon>Strophariaceae</taxon>
        <taxon>Hypholoma</taxon>
    </lineage>
</organism>
<feature type="signal peptide" evidence="16">
    <location>
        <begin position="1"/>
        <end position="19"/>
    </location>
</feature>
<keyword evidence="11 15" id="KW-0106">Calcium</keyword>
<feature type="binding site" evidence="15">
    <location>
        <position position="559"/>
    </location>
    <ligand>
        <name>Ca(2+)</name>
        <dbReference type="ChEBI" id="CHEBI:29108"/>
    </ligand>
</feature>
<name>A0A0D2LNV8_HYPSF</name>
<keyword evidence="9 15" id="KW-0378">Hydrolase</keyword>
<feature type="binding site" evidence="15">
    <location>
        <position position="578"/>
    </location>
    <ligand>
        <name>Ca(2+)</name>
        <dbReference type="ChEBI" id="CHEBI:29108"/>
    </ligand>
</feature>
<evidence type="ECO:0000256" key="10">
    <source>
        <dbReference type="ARBA" id="ARBA00022825"/>
    </source>
</evidence>
<dbReference type="Proteomes" id="UP000054270">
    <property type="component" value="Unassembled WGS sequence"/>
</dbReference>
<dbReference type="OMA" id="SGWGTPW"/>
<dbReference type="GO" id="GO:0005576">
    <property type="term" value="C:extracellular region"/>
    <property type="evidence" value="ECO:0007669"/>
    <property type="project" value="UniProtKB-SubCell"/>
</dbReference>
<evidence type="ECO:0000256" key="15">
    <source>
        <dbReference type="PROSITE-ProRule" id="PRU01032"/>
    </source>
</evidence>
<dbReference type="PANTHER" id="PTHR14218:SF15">
    <property type="entry name" value="TRIPEPTIDYL-PEPTIDASE 1"/>
    <property type="match status" value="1"/>
</dbReference>
<comment type="function">
    <text evidence="2">Secreted tripeptidyl-peptidase which degrades proteins at acidic pHs and is involved in virulence.</text>
</comment>
<evidence type="ECO:0000256" key="11">
    <source>
        <dbReference type="ARBA" id="ARBA00022837"/>
    </source>
</evidence>
<keyword evidence="13" id="KW-0865">Zymogen</keyword>
<dbReference type="EMBL" id="KN817518">
    <property type="protein sequence ID" value="KJA29737.1"/>
    <property type="molecule type" value="Genomic_DNA"/>
</dbReference>